<evidence type="ECO:0000313" key="12">
    <source>
        <dbReference type="Proteomes" id="UP000696280"/>
    </source>
</evidence>
<feature type="transmembrane region" description="Helical" evidence="9">
    <location>
        <begin position="59"/>
        <end position="78"/>
    </location>
</feature>
<dbReference type="InterPro" id="IPR005829">
    <property type="entry name" value="Sugar_transporter_CS"/>
</dbReference>
<dbReference type="InterPro" id="IPR005828">
    <property type="entry name" value="MFS_sugar_transport-like"/>
</dbReference>
<dbReference type="PROSITE" id="PS50850">
    <property type="entry name" value="MFS"/>
    <property type="match status" value="1"/>
</dbReference>
<evidence type="ECO:0000256" key="1">
    <source>
        <dbReference type="ARBA" id="ARBA00004141"/>
    </source>
</evidence>
<dbReference type="NCBIfam" id="TIGR00879">
    <property type="entry name" value="SP"/>
    <property type="match status" value="1"/>
</dbReference>
<evidence type="ECO:0000256" key="9">
    <source>
        <dbReference type="SAM" id="Phobius"/>
    </source>
</evidence>
<dbReference type="PANTHER" id="PTHR48022">
    <property type="entry name" value="PLASTIDIC GLUCOSE TRANSPORTER 4"/>
    <property type="match status" value="1"/>
</dbReference>
<feature type="transmembrane region" description="Helical" evidence="9">
    <location>
        <begin position="90"/>
        <end position="108"/>
    </location>
</feature>
<feature type="transmembrane region" description="Helical" evidence="9">
    <location>
        <begin position="364"/>
        <end position="384"/>
    </location>
</feature>
<dbReference type="Pfam" id="PF00083">
    <property type="entry name" value="Sugar_tr"/>
    <property type="match status" value="1"/>
</dbReference>
<keyword evidence="4 9" id="KW-0812">Transmembrane</keyword>
<dbReference type="InterPro" id="IPR003663">
    <property type="entry name" value="Sugar/inositol_transpt"/>
</dbReference>
<evidence type="ECO:0000256" key="7">
    <source>
        <dbReference type="RuleBase" id="RU003346"/>
    </source>
</evidence>
<feature type="transmembrane region" description="Helical" evidence="9">
    <location>
        <begin position="147"/>
        <end position="168"/>
    </location>
</feature>
<gene>
    <name evidence="11" type="ORF">HYFRA_00007290</name>
</gene>
<accession>A0A9N9KQV1</accession>
<feature type="transmembrane region" description="Helical" evidence="9">
    <location>
        <begin position="15"/>
        <end position="33"/>
    </location>
</feature>
<dbReference type="InterPro" id="IPR020846">
    <property type="entry name" value="MFS_dom"/>
</dbReference>
<proteinExistence type="inferred from homology"/>
<keyword evidence="12" id="KW-1185">Reference proteome</keyword>
<evidence type="ECO:0000256" key="3">
    <source>
        <dbReference type="ARBA" id="ARBA00022448"/>
    </source>
</evidence>
<evidence type="ECO:0000259" key="10">
    <source>
        <dbReference type="PROSITE" id="PS50850"/>
    </source>
</evidence>
<evidence type="ECO:0000256" key="2">
    <source>
        <dbReference type="ARBA" id="ARBA00010992"/>
    </source>
</evidence>
<feature type="transmembrane region" description="Helical" evidence="9">
    <location>
        <begin position="266"/>
        <end position="290"/>
    </location>
</feature>
<feature type="region of interest" description="Disordered" evidence="8">
    <location>
        <begin position="530"/>
        <end position="577"/>
    </location>
</feature>
<dbReference type="SUPFAM" id="SSF103473">
    <property type="entry name" value="MFS general substrate transporter"/>
    <property type="match status" value="1"/>
</dbReference>
<comment type="similarity">
    <text evidence="2 7">Belongs to the major facilitator superfamily. Sugar transporter (TC 2.A.1.1) family.</text>
</comment>
<reference evidence="11" key="1">
    <citation type="submission" date="2021-07" db="EMBL/GenBank/DDBJ databases">
        <authorList>
            <person name="Durling M."/>
        </authorList>
    </citation>
    <scope>NUCLEOTIDE SEQUENCE</scope>
</reference>
<feature type="transmembrane region" description="Helical" evidence="9">
    <location>
        <begin position="114"/>
        <end position="135"/>
    </location>
</feature>
<dbReference type="EMBL" id="CAJVRL010000043">
    <property type="protein sequence ID" value="CAG8951378.1"/>
    <property type="molecule type" value="Genomic_DNA"/>
</dbReference>
<keyword evidence="3 7" id="KW-0813">Transport</keyword>
<feature type="domain" description="Major facilitator superfamily (MFS) profile" evidence="10">
    <location>
        <begin position="20"/>
        <end position="450"/>
    </location>
</feature>
<dbReference type="InterPro" id="IPR050360">
    <property type="entry name" value="MFS_Sugar_Transporters"/>
</dbReference>
<feature type="transmembrane region" description="Helical" evidence="9">
    <location>
        <begin position="331"/>
        <end position="352"/>
    </location>
</feature>
<dbReference type="InterPro" id="IPR036259">
    <property type="entry name" value="MFS_trans_sf"/>
</dbReference>
<feature type="transmembrane region" description="Helical" evidence="9">
    <location>
        <begin position="302"/>
        <end position="324"/>
    </location>
</feature>
<dbReference type="FunFam" id="1.20.1250.20:FF:000119">
    <property type="entry name" value="MFS monosaccharide transporter, putative"/>
    <property type="match status" value="1"/>
</dbReference>
<feature type="transmembrane region" description="Helical" evidence="9">
    <location>
        <begin position="180"/>
        <end position="200"/>
    </location>
</feature>
<dbReference type="OrthoDB" id="648285at2759"/>
<evidence type="ECO:0000256" key="6">
    <source>
        <dbReference type="ARBA" id="ARBA00023136"/>
    </source>
</evidence>
<evidence type="ECO:0000256" key="5">
    <source>
        <dbReference type="ARBA" id="ARBA00022989"/>
    </source>
</evidence>
<keyword evidence="5 9" id="KW-1133">Transmembrane helix</keyword>
<dbReference type="PANTHER" id="PTHR48022:SF73">
    <property type="entry name" value="METABOLITE TRANSPORT PROTEIN YDL199C-RELATED"/>
    <property type="match status" value="1"/>
</dbReference>
<organism evidence="11 12">
    <name type="scientific">Hymenoscyphus fraxineus</name>
    <dbReference type="NCBI Taxonomy" id="746836"/>
    <lineage>
        <taxon>Eukaryota</taxon>
        <taxon>Fungi</taxon>
        <taxon>Dikarya</taxon>
        <taxon>Ascomycota</taxon>
        <taxon>Pezizomycotina</taxon>
        <taxon>Leotiomycetes</taxon>
        <taxon>Helotiales</taxon>
        <taxon>Helotiaceae</taxon>
        <taxon>Hymenoscyphus</taxon>
    </lineage>
</organism>
<evidence type="ECO:0000256" key="4">
    <source>
        <dbReference type="ARBA" id="ARBA00022692"/>
    </source>
</evidence>
<protein>
    <recommendedName>
        <fullName evidence="10">Major facilitator superfamily (MFS) profile domain-containing protein</fullName>
    </recommendedName>
</protein>
<dbReference type="PROSITE" id="PS00217">
    <property type="entry name" value="SUGAR_TRANSPORT_2"/>
    <property type="match status" value="1"/>
</dbReference>
<evidence type="ECO:0000256" key="8">
    <source>
        <dbReference type="SAM" id="MobiDB-lite"/>
    </source>
</evidence>
<comment type="subcellular location">
    <subcellularLocation>
        <location evidence="1">Membrane</location>
        <topology evidence="1">Multi-pass membrane protein</topology>
    </subcellularLocation>
</comment>
<dbReference type="Gene3D" id="1.20.1250.20">
    <property type="entry name" value="MFS general substrate transporter like domains"/>
    <property type="match status" value="1"/>
</dbReference>
<feature type="transmembrane region" description="Helical" evidence="9">
    <location>
        <begin position="425"/>
        <end position="446"/>
    </location>
</feature>
<dbReference type="PRINTS" id="PR00171">
    <property type="entry name" value="SUGRTRNSPORT"/>
</dbReference>
<comment type="caution">
    <text evidence="11">The sequence shown here is derived from an EMBL/GenBank/DDBJ whole genome shotgun (WGS) entry which is preliminary data.</text>
</comment>
<dbReference type="GO" id="GO:0016020">
    <property type="term" value="C:membrane"/>
    <property type="evidence" value="ECO:0007669"/>
    <property type="project" value="UniProtKB-SubCell"/>
</dbReference>
<dbReference type="Proteomes" id="UP000696280">
    <property type="component" value="Unassembled WGS sequence"/>
</dbReference>
<name>A0A9N9KQV1_9HELO</name>
<dbReference type="GO" id="GO:0005351">
    <property type="term" value="F:carbohydrate:proton symporter activity"/>
    <property type="evidence" value="ECO:0007669"/>
    <property type="project" value="TreeGrafter"/>
</dbReference>
<sequence>MSGGERQMHGLTGKALVYFTSIFVSLGVFLFGYDQGVMSGILTGPFFKDYFNHPSRAELATMVAILEVGAFASSLTVGRIGDIIGRRKTILYGSMIFLVGGALQTFATGMPMMMVGRLIAGVGVGMLSTIVPVYQSEISPPHNRGKLACIEFSGNIIGYATSVWVDYFCSFINSDYSWRIPLLMQCVMGALLGIGSLLIVESPRWLLDNDHDEEGIVVIANLYGGGDIHDPKAREEYREIKMNVLLQRQEGEKSYRDMFRRYRTRVFIAMSAQAFAQLNGINVISYYAPLVFESAGWRGRDAILMTGINAITYLMSTVPPWYLVDRWGRRFILLSGAIAMVLSLSAISYFLFLEIPATPTMVVIMVMIYNAAFGFSWGPIPWLYPPEILPLSIRSKGASLSTATNWAFNWLVGEMTPILQEWIEWRLYLVHAFFCATSFVVVYFIYPETAGVRLEDMDTLFGDATTAMPTPITRAETGSLLGVSSPVPSMDLRRGMASGSLGNGIGPSSAIPGLDIDPPHVAIRNGKPQYAASMNDDGTPRSEGVGGWISRMVSRQGGGDGDSIRSGSYKPLDQEDE</sequence>
<keyword evidence="6 9" id="KW-0472">Membrane</keyword>
<dbReference type="AlphaFoldDB" id="A0A9N9KQV1"/>
<evidence type="ECO:0000313" key="11">
    <source>
        <dbReference type="EMBL" id="CAG8951378.1"/>
    </source>
</evidence>